<dbReference type="EMBL" id="BAABDK010000001">
    <property type="protein sequence ID" value="GAA4023540.1"/>
    <property type="molecule type" value="Genomic_DNA"/>
</dbReference>
<reference evidence="3" key="1">
    <citation type="journal article" date="2019" name="Int. J. Syst. Evol. Microbiol.">
        <title>The Global Catalogue of Microorganisms (GCM) 10K type strain sequencing project: providing services to taxonomists for standard genome sequencing and annotation.</title>
        <authorList>
            <consortium name="The Broad Institute Genomics Platform"/>
            <consortium name="The Broad Institute Genome Sequencing Center for Infectious Disease"/>
            <person name="Wu L."/>
            <person name="Ma J."/>
        </authorList>
    </citation>
    <scope>NUCLEOTIDE SEQUENCE [LARGE SCALE GENOMIC DNA]</scope>
    <source>
        <strain evidence="3">JCM 17225</strain>
    </source>
</reference>
<keyword evidence="3" id="KW-1185">Reference proteome</keyword>
<proteinExistence type="predicted"/>
<protein>
    <submittedName>
        <fullName evidence="2">Uncharacterized protein</fullName>
    </submittedName>
</protein>
<feature type="chain" id="PRO_5046421109" evidence="1">
    <location>
        <begin position="34"/>
        <end position="81"/>
    </location>
</feature>
<evidence type="ECO:0000313" key="3">
    <source>
        <dbReference type="Proteomes" id="UP001501469"/>
    </source>
</evidence>
<evidence type="ECO:0000313" key="2">
    <source>
        <dbReference type="EMBL" id="GAA4023540.1"/>
    </source>
</evidence>
<keyword evidence="1" id="KW-0732">Signal</keyword>
<gene>
    <name evidence="2" type="ORF">GCM10022409_04250</name>
</gene>
<comment type="caution">
    <text evidence="2">The sequence shown here is derived from an EMBL/GenBank/DDBJ whole genome shotgun (WGS) entry which is preliminary data.</text>
</comment>
<feature type="signal peptide" evidence="1">
    <location>
        <begin position="1"/>
        <end position="33"/>
    </location>
</feature>
<evidence type="ECO:0000256" key="1">
    <source>
        <dbReference type="SAM" id="SignalP"/>
    </source>
</evidence>
<name>A0ABP7TAP8_9BACT</name>
<accession>A0ABP7TAP8</accession>
<organism evidence="2 3">
    <name type="scientific">Hymenobacter glaciei</name>
    <dbReference type="NCBI Taxonomy" id="877209"/>
    <lineage>
        <taxon>Bacteria</taxon>
        <taxon>Pseudomonadati</taxon>
        <taxon>Bacteroidota</taxon>
        <taxon>Cytophagia</taxon>
        <taxon>Cytophagales</taxon>
        <taxon>Hymenobacteraceae</taxon>
        <taxon>Hymenobacter</taxon>
    </lineage>
</organism>
<sequence>MLFLHHHLISFPTMKKTLLAIALFAIAGTTAFAHDGQDKDGKKGKKETCTKGMAGGSSCCMKGGKTAAVKPAAKAAVATVK</sequence>
<dbReference type="Proteomes" id="UP001501469">
    <property type="component" value="Unassembled WGS sequence"/>
</dbReference>